<dbReference type="EC" id="3.1.2.-" evidence="4"/>
<gene>
    <name evidence="4" type="ORF">ABIC75_001128</name>
</gene>
<evidence type="ECO:0000313" key="5">
    <source>
        <dbReference type="Proteomes" id="UP001549184"/>
    </source>
</evidence>
<accession>A0ABV2JRG0</accession>
<dbReference type="GO" id="GO:0016787">
    <property type="term" value="F:hydrolase activity"/>
    <property type="evidence" value="ECO:0007669"/>
    <property type="project" value="UniProtKB-KW"/>
</dbReference>
<keyword evidence="5" id="KW-1185">Reference proteome</keyword>
<organism evidence="4 5">
    <name type="scientific">Dyella japonica</name>
    <dbReference type="NCBI Taxonomy" id="231455"/>
    <lineage>
        <taxon>Bacteria</taxon>
        <taxon>Pseudomonadati</taxon>
        <taxon>Pseudomonadota</taxon>
        <taxon>Gammaproteobacteria</taxon>
        <taxon>Lysobacterales</taxon>
        <taxon>Rhodanobacteraceae</taxon>
        <taxon>Dyella</taxon>
    </lineage>
</organism>
<sequence>MSSTPPVPETRTPKAAAQESAPAVTDAQAPEATNTPLFVAPIGVRWRDLDAFNHVNNANYLTYLEEARLQWLQHVPGWFNEHSMPVLAASELNYRRPIEWPAQLNVELFCERLGNSSVTIAHRIVNAHDDALYSDGKVVMVWMDPATGKPVALPQSIRDAAENGC</sequence>
<dbReference type="InterPro" id="IPR050563">
    <property type="entry name" value="4-hydroxybenzoyl-CoA_TE"/>
</dbReference>
<dbReference type="InterPro" id="IPR006684">
    <property type="entry name" value="YbgC/YbaW"/>
</dbReference>
<evidence type="ECO:0000313" key="4">
    <source>
        <dbReference type="EMBL" id="MET3651426.1"/>
    </source>
</evidence>
<comment type="similarity">
    <text evidence="1">Belongs to the 4-hydroxybenzoyl-CoA thioesterase family.</text>
</comment>
<name>A0ABV2JRG0_9GAMM</name>
<dbReference type="Pfam" id="PF13279">
    <property type="entry name" value="4HBT_2"/>
    <property type="match status" value="1"/>
</dbReference>
<dbReference type="PANTHER" id="PTHR31793">
    <property type="entry name" value="4-HYDROXYBENZOYL-COA THIOESTERASE FAMILY MEMBER"/>
    <property type="match status" value="1"/>
</dbReference>
<dbReference type="PANTHER" id="PTHR31793:SF24">
    <property type="entry name" value="LONG-CHAIN ACYL-COA THIOESTERASE FADM"/>
    <property type="match status" value="1"/>
</dbReference>
<protein>
    <submittedName>
        <fullName evidence="4">Acyl-CoA thioester hydrolase</fullName>
        <ecNumber evidence="4">3.1.2.-</ecNumber>
    </submittedName>
</protein>
<dbReference type="EMBL" id="JBEPMU010000001">
    <property type="protein sequence ID" value="MET3651426.1"/>
    <property type="molecule type" value="Genomic_DNA"/>
</dbReference>
<dbReference type="RefSeq" id="WP_354012857.1">
    <property type="nucleotide sequence ID" value="NZ_JBEPMU010000001.1"/>
</dbReference>
<keyword evidence="2 4" id="KW-0378">Hydrolase</keyword>
<dbReference type="Gene3D" id="3.10.129.10">
    <property type="entry name" value="Hotdog Thioesterase"/>
    <property type="match status" value="1"/>
</dbReference>
<reference evidence="4 5" key="1">
    <citation type="submission" date="2024-06" db="EMBL/GenBank/DDBJ databases">
        <title>Sorghum-associated microbial communities from plants grown in Nebraska, USA.</title>
        <authorList>
            <person name="Schachtman D."/>
        </authorList>
    </citation>
    <scope>NUCLEOTIDE SEQUENCE [LARGE SCALE GENOMIC DNA]</scope>
    <source>
        <strain evidence="4 5">1073</strain>
    </source>
</reference>
<evidence type="ECO:0000256" key="3">
    <source>
        <dbReference type="SAM" id="MobiDB-lite"/>
    </source>
</evidence>
<dbReference type="Proteomes" id="UP001549184">
    <property type="component" value="Unassembled WGS sequence"/>
</dbReference>
<dbReference type="CDD" id="cd00586">
    <property type="entry name" value="4HBT"/>
    <property type="match status" value="1"/>
</dbReference>
<evidence type="ECO:0000256" key="2">
    <source>
        <dbReference type="ARBA" id="ARBA00022801"/>
    </source>
</evidence>
<feature type="region of interest" description="Disordered" evidence="3">
    <location>
        <begin position="1"/>
        <end position="29"/>
    </location>
</feature>
<evidence type="ECO:0000256" key="1">
    <source>
        <dbReference type="ARBA" id="ARBA00005953"/>
    </source>
</evidence>
<proteinExistence type="inferred from homology"/>
<dbReference type="InterPro" id="IPR029069">
    <property type="entry name" value="HotDog_dom_sf"/>
</dbReference>
<dbReference type="SUPFAM" id="SSF54637">
    <property type="entry name" value="Thioesterase/thiol ester dehydrase-isomerase"/>
    <property type="match status" value="1"/>
</dbReference>
<comment type="caution">
    <text evidence="4">The sequence shown here is derived from an EMBL/GenBank/DDBJ whole genome shotgun (WGS) entry which is preliminary data.</text>
</comment>
<dbReference type="PIRSF" id="PIRSF003230">
    <property type="entry name" value="YbgC"/>
    <property type="match status" value="1"/>
</dbReference>